<name>E4TFE1_CALNY</name>
<protein>
    <submittedName>
        <fullName evidence="1">Uncharacterized protein</fullName>
    </submittedName>
</protein>
<dbReference type="Proteomes" id="UP000007039">
    <property type="component" value="Chromosome"/>
</dbReference>
<accession>E4TFE1</accession>
<organism evidence="1 2">
    <name type="scientific">Calditerrivibrio nitroreducens (strain DSM 19672 / NBRC 101217 / Yu37-1)</name>
    <dbReference type="NCBI Taxonomy" id="768670"/>
    <lineage>
        <taxon>Bacteria</taxon>
        <taxon>Pseudomonadati</taxon>
        <taxon>Deferribacterota</taxon>
        <taxon>Deferribacteres</taxon>
        <taxon>Deferribacterales</taxon>
        <taxon>Calditerrivibrionaceae</taxon>
    </lineage>
</organism>
<dbReference type="AlphaFoldDB" id="E4TFE1"/>
<dbReference type="eggNOG" id="ENOG50311ZP">
    <property type="taxonomic scope" value="Bacteria"/>
</dbReference>
<dbReference type="RefSeq" id="WP_013451725.1">
    <property type="nucleotide sequence ID" value="NC_014758.1"/>
</dbReference>
<dbReference type="KEGG" id="cni:Calni_1606"/>
<evidence type="ECO:0000313" key="1">
    <source>
        <dbReference type="EMBL" id="ADR19514.1"/>
    </source>
</evidence>
<gene>
    <name evidence="1" type="ordered locus">Calni_1606</name>
</gene>
<sequence>MDNIVAFLKNPNGHNEDGYNQLYNLFCRIAEKFDIEDTLEEFHNFLLFKLFNNASLTRFLMEVEEKQVIMSFVRKMIINHLFTMFKNKKDDISIFDNLTGDANDDSDLTIGDTIKDSSLAAEIIFEAYELLRLVRDQFSDKKLRILCHYFYSGEYVFIEDMNQNAFYKSVERIKKDLTDICLSNRFSEEAVSYFIQEIYLSEICEKFRINM</sequence>
<reference evidence="1 2" key="2">
    <citation type="journal article" date="2011" name="Stand. Genomic Sci.">
        <title>Complete genome sequence of Calditerrivibrio nitroreducens type strain (Yu37-1).</title>
        <authorList>
            <person name="Pitluck S."/>
            <person name="Sikorski J."/>
            <person name="Zeytun A."/>
            <person name="Lapidus A."/>
            <person name="Nolan M."/>
            <person name="Lucas S."/>
            <person name="Hammon N."/>
            <person name="Deshpande S."/>
            <person name="Cheng J.F."/>
            <person name="Tapia R."/>
            <person name="Han C."/>
            <person name="Goodwin L."/>
            <person name="Liolios K."/>
            <person name="Pagani I."/>
            <person name="Ivanova N."/>
            <person name="Mavromatis K."/>
            <person name="Pati A."/>
            <person name="Chen A."/>
            <person name="Palaniappan K."/>
            <person name="Hauser L."/>
            <person name="Chang Y.J."/>
            <person name="Jeffries C.D."/>
            <person name="Detter J.C."/>
            <person name="Brambilla E."/>
            <person name="Djao O.D."/>
            <person name="Rohde M."/>
            <person name="Spring S."/>
            <person name="Goker M."/>
            <person name="Woyke T."/>
            <person name="Bristow J."/>
            <person name="Eisen J.A."/>
            <person name="Markowitz V."/>
            <person name="Hugenholtz P."/>
            <person name="Kyrpides N.C."/>
            <person name="Klenk H.P."/>
            <person name="Land M."/>
        </authorList>
    </citation>
    <scope>NUCLEOTIDE SEQUENCE [LARGE SCALE GENOMIC DNA]</scope>
    <source>
        <strain evidence="2">DSM 19672 / NBRC 101217 / Yu37-1</strain>
    </source>
</reference>
<dbReference type="EMBL" id="CP002347">
    <property type="protein sequence ID" value="ADR19514.1"/>
    <property type="molecule type" value="Genomic_DNA"/>
</dbReference>
<dbReference type="STRING" id="768670.Calni_1606"/>
<evidence type="ECO:0000313" key="2">
    <source>
        <dbReference type="Proteomes" id="UP000007039"/>
    </source>
</evidence>
<keyword evidence="2" id="KW-1185">Reference proteome</keyword>
<reference key="1">
    <citation type="submission" date="2010-11" db="EMBL/GenBank/DDBJ databases">
        <title>The complete genome of chromosome of Calditerrivibrio nitroreducens DSM 19672.</title>
        <authorList>
            <consortium name="US DOE Joint Genome Institute (JGI-PGF)"/>
            <person name="Lucas S."/>
            <person name="Copeland A."/>
            <person name="Lapidus A."/>
            <person name="Bruce D."/>
            <person name="Goodwin L."/>
            <person name="Pitluck S."/>
            <person name="Kyrpides N."/>
            <person name="Mavromatis K."/>
            <person name="Ivanova N."/>
            <person name="Mikhailova N."/>
            <person name="Zeytun A."/>
            <person name="Brettin T."/>
            <person name="Detter J.C."/>
            <person name="Tapia R."/>
            <person name="Han C."/>
            <person name="Land M."/>
            <person name="Hauser L."/>
            <person name="Markowitz V."/>
            <person name="Cheng J.-F."/>
            <person name="Hugenholtz P."/>
            <person name="Woyke T."/>
            <person name="Wu D."/>
            <person name="Spring S."/>
            <person name="Schroeder M."/>
            <person name="Brambilla E."/>
            <person name="Klenk H.-P."/>
            <person name="Eisen J.A."/>
        </authorList>
    </citation>
    <scope>NUCLEOTIDE SEQUENCE [LARGE SCALE GENOMIC DNA]</scope>
    <source>
        <strain>DSM 19672</strain>
    </source>
</reference>
<dbReference type="OrthoDB" id="9856274at2"/>
<dbReference type="HOGENOM" id="CLU_1249095_0_0_0"/>
<proteinExistence type="predicted"/>